<evidence type="ECO:0000313" key="1">
    <source>
        <dbReference type="EMBL" id="GES03146.1"/>
    </source>
</evidence>
<evidence type="ECO:0000313" key="2">
    <source>
        <dbReference type="Proteomes" id="UP000334990"/>
    </source>
</evidence>
<protein>
    <submittedName>
        <fullName evidence="1">Uncharacterized protein</fullName>
    </submittedName>
</protein>
<dbReference type="OrthoDB" id="3246562at2"/>
<gene>
    <name evidence="1" type="ORF">Acor_52120</name>
</gene>
<proteinExistence type="predicted"/>
<accession>A0A5M3W338</accession>
<comment type="caution">
    <text evidence="1">The sequence shown here is derived from an EMBL/GenBank/DDBJ whole genome shotgun (WGS) entry which is preliminary data.</text>
</comment>
<name>A0A5M3W338_9ACTN</name>
<sequence length="237" mass="26094">MHELLELADFEDRKLRDDTANLQNELLDAAADLETANQKIAELTDWVRVLRRRLELAGRAAEAYQPTDVPTILPTQLPDVLTHLDDGMLTRVRFTGEIDFAWKLEEKAQSSAWAQTTWQVALAFQDYAEAVATDGFHGDFYRWCSTPPSGAAAVSAGKVKLDESDSVKTNAKMRRLRELPVPADVAPAGTVFMGAHIRIGGGAGMSAPRLHFYDDARGTGKIYIGYLGPHLPVKSTN</sequence>
<dbReference type="Proteomes" id="UP000334990">
    <property type="component" value="Unassembled WGS sequence"/>
</dbReference>
<dbReference type="EMBL" id="BLAD01000065">
    <property type="protein sequence ID" value="GES03146.1"/>
    <property type="molecule type" value="Genomic_DNA"/>
</dbReference>
<dbReference type="AlphaFoldDB" id="A0A5M3W338"/>
<dbReference type="RefSeq" id="WP_155339324.1">
    <property type="nucleotide sequence ID" value="NZ_BAAABN010000053.1"/>
</dbReference>
<organism evidence="1 2">
    <name type="scientific">Acrocarpospora corrugata</name>
    <dbReference type="NCBI Taxonomy" id="35763"/>
    <lineage>
        <taxon>Bacteria</taxon>
        <taxon>Bacillati</taxon>
        <taxon>Actinomycetota</taxon>
        <taxon>Actinomycetes</taxon>
        <taxon>Streptosporangiales</taxon>
        <taxon>Streptosporangiaceae</taxon>
        <taxon>Acrocarpospora</taxon>
    </lineage>
</organism>
<keyword evidence="2" id="KW-1185">Reference proteome</keyword>
<reference evidence="1 2" key="1">
    <citation type="submission" date="2019-10" db="EMBL/GenBank/DDBJ databases">
        <title>Whole genome shotgun sequence of Acrocarpospora corrugata NBRC 13972.</title>
        <authorList>
            <person name="Ichikawa N."/>
            <person name="Kimura A."/>
            <person name="Kitahashi Y."/>
            <person name="Komaki H."/>
            <person name="Oguchi A."/>
        </authorList>
    </citation>
    <scope>NUCLEOTIDE SEQUENCE [LARGE SCALE GENOMIC DNA]</scope>
    <source>
        <strain evidence="1 2">NBRC 13972</strain>
    </source>
</reference>